<dbReference type="Proteomes" id="UP000824242">
    <property type="component" value="Unassembled WGS sequence"/>
</dbReference>
<reference evidence="1" key="2">
    <citation type="journal article" date="2021" name="PeerJ">
        <title>Extensive microbial diversity within the chicken gut microbiome revealed by metagenomics and culture.</title>
        <authorList>
            <person name="Gilroy R."/>
            <person name="Ravi A."/>
            <person name="Getino M."/>
            <person name="Pursley I."/>
            <person name="Horton D.L."/>
            <person name="Alikhan N.F."/>
            <person name="Baker D."/>
            <person name="Gharbi K."/>
            <person name="Hall N."/>
            <person name="Watson M."/>
            <person name="Adriaenssens E.M."/>
            <person name="Foster-Nyarko E."/>
            <person name="Jarju S."/>
            <person name="Secka A."/>
            <person name="Antonio M."/>
            <person name="Oren A."/>
            <person name="Chaudhuri R.R."/>
            <person name="La Ragione R."/>
            <person name="Hildebrand F."/>
            <person name="Pallen M.J."/>
        </authorList>
    </citation>
    <scope>NUCLEOTIDE SEQUENCE</scope>
    <source>
        <strain evidence="1">ChiSxjej1B13-7958</strain>
    </source>
</reference>
<comment type="caution">
    <text evidence="1">The sequence shown here is derived from an EMBL/GenBank/DDBJ whole genome shotgun (WGS) entry which is preliminary data.</text>
</comment>
<organism evidence="1 2">
    <name type="scientific">Candidatus Caccousia avicola</name>
    <dbReference type="NCBI Taxonomy" id="2840721"/>
    <lineage>
        <taxon>Bacteria</taxon>
        <taxon>Bacillati</taxon>
        <taxon>Bacillota</taxon>
        <taxon>Clostridia</taxon>
        <taxon>Eubacteriales</taxon>
        <taxon>Oscillospiraceae</taxon>
        <taxon>Oscillospiraceae incertae sedis</taxon>
        <taxon>Candidatus Caccousia</taxon>
    </lineage>
</organism>
<dbReference type="GO" id="GO:0008967">
    <property type="term" value="F:phosphoglycolate phosphatase activity"/>
    <property type="evidence" value="ECO:0007669"/>
    <property type="project" value="TreeGrafter"/>
</dbReference>
<dbReference type="SFLD" id="SFLDS00003">
    <property type="entry name" value="Haloacid_Dehalogenase"/>
    <property type="match status" value="1"/>
</dbReference>
<gene>
    <name evidence="1" type="ORF">IAB89_08235</name>
</gene>
<dbReference type="PANTHER" id="PTHR43434:SF1">
    <property type="entry name" value="PHOSPHOGLYCOLATE PHOSPHATASE"/>
    <property type="match status" value="1"/>
</dbReference>
<evidence type="ECO:0000313" key="2">
    <source>
        <dbReference type="Proteomes" id="UP000824242"/>
    </source>
</evidence>
<dbReference type="GO" id="GO:0006281">
    <property type="term" value="P:DNA repair"/>
    <property type="evidence" value="ECO:0007669"/>
    <property type="project" value="TreeGrafter"/>
</dbReference>
<dbReference type="SUPFAM" id="SSF56784">
    <property type="entry name" value="HAD-like"/>
    <property type="match status" value="1"/>
</dbReference>
<dbReference type="Pfam" id="PF13419">
    <property type="entry name" value="HAD_2"/>
    <property type="match status" value="1"/>
</dbReference>
<dbReference type="Gene3D" id="3.40.50.1000">
    <property type="entry name" value="HAD superfamily/HAD-like"/>
    <property type="match status" value="1"/>
</dbReference>
<reference evidence="1" key="1">
    <citation type="submission" date="2020-10" db="EMBL/GenBank/DDBJ databases">
        <authorList>
            <person name="Gilroy R."/>
        </authorList>
    </citation>
    <scope>NUCLEOTIDE SEQUENCE</scope>
    <source>
        <strain evidence="1">ChiSxjej1B13-7958</strain>
    </source>
</reference>
<dbReference type="EMBL" id="DVGZ01000087">
    <property type="protein sequence ID" value="HIR47624.1"/>
    <property type="molecule type" value="Genomic_DNA"/>
</dbReference>
<dbReference type="AlphaFoldDB" id="A0A9D1DFW4"/>
<dbReference type="PANTHER" id="PTHR43434">
    <property type="entry name" value="PHOSPHOGLYCOLATE PHOSPHATASE"/>
    <property type="match status" value="1"/>
</dbReference>
<evidence type="ECO:0000313" key="1">
    <source>
        <dbReference type="EMBL" id="HIR47624.1"/>
    </source>
</evidence>
<protein>
    <submittedName>
        <fullName evidence="1">HAD family hydrolase</fullName>
    </submittedName>
</protein>
<dbReference type="InterPro" id="IPR050155">
    <property type="entry name" value="HAD-like_hydrolase_sf"/>
</dbReference>
<accession>A0A9D1DFW4</accession>
<keyword evidence="1" id="KW-0378">Hydrolase</keyword>
<dbReference type="SFLD" id="SFLDG01129">
    <property type="entry name" value="C1.5:_HAD__Beta-PGM__Phosphata"/>
    <property type="match status" value="1"/>
</dbReference>
<dbReference type="InterPro" id="IPR023214">
    <property type="entry name" value="HAD_sf"/>
</dbReference>
<dbReference type="InterPro" id="IPR023198">
    <property type="entry name" value="PGP-like_dom2"/>
</dbReference>
<dbReference type="InterPro" id="IPR041492">
    <property type="entry name" value="HAD_2"/>
</dbReference>
<name>A0A9D1DFW4_9FIRM</name>
<sequence>MNKMDTDGILFDLDGTLWDSGEGVTEGYNLAARRMGLSRVFTQDDLHGIMGLQAQQVLDRLVPELSPADQKRFQEEACRCECEILRTGRGSFLLPGVRELLDALRPLCPLFLVSNCMDGYIESFFEAHGLASYFTDFEHPGRTGLSKGENNRLILGRNGLQNAVYVGDAQVDLEGARLAGIPFIWARYGFGSVTEYDAVLDNPRDLLSMLTFPH</sequence>
<dbReference type="Gene3D" id="1.10.150.240">
    <property type="entry name" value="Putative phosphatase, domain 2"/>
    <property type="match status" value="1"/>
</dbReference>
<dbReference type="InterPro" id="IPR036412">
    <property type="entry name" value="HAD-like_sf"/>
</dbReference>
<proteinExistence type="predicted"/>